<sequence length="537" mass="60183">MVSFLSLCYTLLALFALFISKRLYALYNNYIAACSLNLPIVVCFESFQDPLWMFIGPSVRKILSRVGFWDPSATDYTSIGWSQNDRFASHAKYGPAFVIVSPFENNVMVTDKDAAQELFKNWRIWIKNQDMYSMFNAGKLEACVGATRKQMNSLISKWKGGSEAKEISLAEARSDWEKLALHVLMSVGFRKEYEFETGVKVVEPGHKISFGEAMHTCIGSMALVLTPVIYAAARLPSFVIPARLKRLQISVEEVKSFLKSAVEDERRTLREGIQPGSNLISTLVQANEEEKKEGGKALALTDEELYGNLFLFNLAGHETTSSALGFAVPLLALYPEVQRWIHEEIDAVVAECGLENYTEVFPRLTRILAFMHETQRFFSAIPLLPKYTADKSQALMINGTHTMIPPKTWVSVNLNGLHFDPATWGSDVNEFKPSRWIKDSGAAGHESFTIPDNVEFAGWSSGPRSCPGKRFSQVEFTAAISRLLIDCEVQPAKRIGDTEEQARERLKSKTFGVEHFISLQMMDPHGAGITCVERTHA</sequence>
<dbReference type="InterPro" id="IPR050121">
    <property type="entry name" value="Cytochrome_P450_monoxygenase"/>
</dbReference>
<proteinExistence type="inferred from homology"/>
<comment type="caution">
    <text evidence="7">The sequence shown here is derived from an EMBL/GenBank/DDBJ whole genome shotgun (WGS) entry which is preliminary data.</text>
</comment>
<dbReference type="SUPFAM" id="SSF48264">
    <property type="entry name" value="Cytochrome P450"/>
    <property type="match status" value="1"/>
</dbReference>
<dbReference type="Pfam" id="PF00067">
    <property type="entry name" value="p450"/>
    <property type="match status" value="1"/>
</dbReference>
<dbReference type="PROSITE" id="PS00086">
    <property type="entry name" value="CYTOCHROME_P450"/>
    <property type="match status" value="1"/>
</dbReference>
<comment type="cofactor">
    <cofactor evidence="1 5">
        <name>heme</name>
        <dbReference type="ChEBI" id="CHEBI:30413"/>
    </cofactor>
</comment>
<evidence type="ECO:0000313" key="8">
    <source>
        <dbReference type="Proteomes" id="UP001280581"/>
    </source>
</evidence>
<evidence type="ECO:0008006" key="9">
    <source>
        <dbReference type="Google" id="ProtNLM"/>
    </source>
</evidence>
<organism evidence="7 8">
    <name type="scientific">Pseudopithomyces chartarum</name>
    <dbReference type="NCBI Taxonomy" id="1892770"/>
    <lineage>
        <taxon>Eukaryota</taxon>
        <taxon>Fungi</taxon>
        <taxon>Dikarya</taxon>
        <taxon>Ascomycota</taxon>
        <taxon>Pezizomycotina</taxon>
        <taxon>Dothideomycetes</taxon>
        <taxon>Pleosporomycetidae</taxon>
        <taxon>Pleosporales</taxon>
        <taxon>Massarineae</taxon>
        <taxon>Didymosphaeriaceae</taxon>
        <taxon>Pseudopithomyces</taxon>
    </lineage>
</organism>
<dbReference type="InterPro" id="IPR036396">
    <property type="entry name" value="Cyt_P450_sf"/>
</dbReference>
<dbReference type="GO" id="GO:0020037">
    <property type="term" value="F:heme binding"/>
    <property type="evidence" value="ECO:0007669"/>
    <property type="project" value="InterPro"/>
</dbReference>
<keyword evidence="4 5" id="KW-0408">Iron</keyword>
<keyword evidence="3 5" id="KW-0479">Metal-binding</keyword>
<comment type="similarity">
    <text evidence="2 6">Belongs to the cytochrome P450 family.</text>
</comment>
<evidence type="ECO:0000256" key="3">
    <source>
        <dbReference type="ARBA" id="ARBA00022723"/>
    </source>
</evidence>
<dbReference type="PRINTS" id="PR00463">
    <property type="entry name" value="EP450I"/>
</dbReference>
<dbReference type="PANTHER" id="PTHR24305">
    <property type="entry name" value="CYTOCHROME P450"/>
    <property type="match status" value="1"/>
</dbReference>
<dbReference type="Proteomes" id="UP001280581">
    <property type="component" value="Unassembled WGS sequence"/>
</dbReference>
<keyword evidence="6" id="KW-0560">Oxidoreductase</keyword>
<evidence type="ECO:0000256" key="1">
    <source>
        <dbReference type="ARBA" id="ARBA00001971"/>
    </source>
</evidence>
<protein>
    <recommendedName>
        <fullName evidence="9">Cytochrome P450</fullName>
    </recommendedName>
</protein>
<dbReference type="Gene3D" id="1.10.630.10">
    <property type="entry name" value="Cytochrome P450"/>
    <property type="match status" value="1"/>
</dbReference>
<dbReference type="InterPro" id="IPR017972">
    <property type="entry name" value="Cyt_P450_CS"/>
</dbReference>
<evidence type="ECO:0000313" key="7">
    <source>
        <dbReference type="EMBL" id="KAK3209230.1"/>
    </source>
</evidence>
<dbReference type="GO" id="GO:0004497">
    <property type="term" value="F:monooxygenase activity"/>
    <property type="evidence" value="ECO:0007669"/>
    <property type="project" value="UniProtKB-KW"/>
</dbReference>
<evidence type="ECO:0000256" key="6">
    <source>
        <dbReference type="RuleBase" id="RU000461"/>
    </source>
</evidence>
<gene>
    <name evidence="7" type="ORF">GRF29_69g1157921</name>
</gene>
<feature type="binding site" description="axial binding residue" evidence="5">
    <location>
        <position position="466"/>
    </location>
    <ligand>
        <name>heme</name>
        <dbReference type="ChEBI" id="CHEBI:30413"/>
    </ligand>
    <ligandPart>
        <name>Fe</name>
        <dbReference type="ChEBI" id="CHEBI:18248"/>
    </ligandPart>
</feature>
<evidence type="ECO:0000256" key="4">
    <source>
        <dbReference type="ARBA" id="ARBA00023004"/>
    </source>
</evidence>
<dbReference type="InterPro" id="IPR001128">
    <property type="entry name" value="Cyt_P450"/>
</dbReference>
<dbReference type="EMBL" id="WVTA01000006">
    <property type="protein sequence ID" value="KAK3209230.1"/>
    <property type="molecule type" value="Genomic_DNA"/>
</dbReference>
<evidence type="ECO:0000256" key="5">
    <source>
        <dbReference type="PIRSR" id="PIRSR602401-1"/>
    </source>
</evidence>
<dbReference type="PRINTS" id="PR00385">
    <property type="entry name" value="P450"/>
</dbReference>
<keyword evidence="5 6" id="KW-0349">Heme</keyword>
<dbReference type="GO" id="GO:0005506">
    <property type="term" value="F:iron ion binding"/>
    <property type="evidence" value="ECO:0007669"/>
    <property type="project" value="InterPro"/>
</dbReference>
<accession>A0AAN6LZU1</accession>
<dbReference type="InterPro" id="IPR002401">
    <property type="entry name" value="Cyt_P450_E_grp-I"/>
</dbReference>
<reference evidence="7 8" key="1">
    <citation type="submission" date="2021-02" db="EMBL/GenBank/DDBJ databases">
        <title>Genome assembly of Pseudopithomyces chartarum.</title>
        <authorList>
            <person name="Jauregui R."/>
            <person name="Singh J."/>
            <person name="Voisey C."/>
        </authorList>
    </citation>
    <scope>NUCLEOTIDE SEQUENCE [LARGE SCALE GENOMIC DNA]</scope>
    <source>
        <strain evidence="7 8">AGR01</strain>
    </source>
</reference>
<dbReference type="GO" id="GO:0016705">
    <property type="term" value="F:oxidoreductase activity, acting on paired donors, with incorporation or reduction of molecular oxygen"/>
    <property type="evidence" value="ECO:0007669"/>
    <property type="project" value="InterPro"/>
</dbReference>
<keyword evidence="8" id="KW-1185">Reference proteome</keyword>
<dbReference type="PANTHER" id="PTHR24305:SF166">
    <property type="entry name" value="CYTOCHROME P450 12A4, MITOCHONDRIAL-RELATED"/>
    <property type="match status" value="1"/>
</dbReference>
<dbReference type="AlphaFoldDB" id="A0AAN6LZU1"/>
<evidence type="ECO:0000256" key="2">
    <source>
        <dbReference type="ARBA" id="ARBA00010617"/>
    </source>
</evidence>
<keyword evidence="6" id="KW-0503">Monooxygenase</keyword>
<name>A0AAN6LZU1_9PLEO</name>